<sequence length="113" mass="11704">MPNPTTTHERPMPILTAMLRAGVRSITVLACSLTGIAVVAAFLRSENADASAATLGPLTNITTVEVWVAGAAFVTTLALALTTGVLTSALAGRDDRLLAHLSTSPTHPLEIEK</sequence>
<evidence type="ECO:0000313" key="3">
    <source>
        <dbReference type="Proteomes" id="UP000594480"/>
    </source>
</evidence>
<name>A0A7S8MV63_9MICO</name>
<keyword evidence="1" id="KW-1133">Transmembrane helix</keyword>
<dbReference type="RefSeq" id="WP_195691695.1">
    <property type="nucleotide sequence ID" value="NZ_CP064760.1"/>
</dbReference>
<dbReference type="EMBL" id="CP064760">
    <property type="protein sequence ID" value="QPE03593.1"/>
    <property type="molecule type" value="Genomic_DNA"/>
</dbReference>
<keyword evidence="3" id="KW-1185">Reference proteome</keyword>
<dbReference type="KEGG" id="msf:IT882_09605"/>
<dbReference type="AlphaFoldDB" id="A0A7S8MV63"/>
<feature type="transmembrane region" description="Helical" evidence="1">
    <location>
        <begin position="66"/>
        <end position="91"/>
    </location>
</feature>
<proteinExistence type="predicted"/>
<keyword evidence="1" id="KW-0812">Transmembrane</keyword>
<keyword evidence="1" id="KW-0472">Membrane</keyword>
<organism evidence="2 3">
    <name type="scientific">Microbacterium schleiferi</name>
    <dbReference type="NCBI Taxonomy" id="69362"/>
    <lineage>
        <taxon>Bacteria</taxon>
        <taxon>Bacillati</taxon>
        <taxon>Actinomycetota</taxon>
        <taxon>Actinomycetes</taxon>
        <taxon>Micrococcales</taxon>
        <taxon>Microbacteriaceae</taxon>
        <taxon>Microbacterium</taxon>
    </lineage>
</organism>
<accession>A0A7S8MV63</accession>
<protein>
    <submittedName>
        <fullName evidence="2">Uncharacterized protein</fullName>
    </submittedName>
</protein>
<evidence type="ECO:0000313" key="2">
    <source>
        <dbReference type="EMBL" id="QPE03593.1"/>
    </source>
</evidence>
<feature type="transmembrane region" description="Helical" evidence="1">
    <location>
        <begin position="21"/>
        <end position="43"/>
    </location>
</feature>
<reference evidence="2 3" key="1">
    <citation type="submission" date="2020-11" db="EMBL/GenBank/DDBJ databases">
        <title>Amino acid is mineralized and recycled by bacteria in oceanic microbiome.</title>
        <authorList>
            <person name="Zheng L.Y."/>
        </authorList>
    </citation>
    <scope>NUCLEOTIDE SEQUENCE [LARGE SCALE GENOMIC DNA]</scope>
    <source>
        <strain evidence="2 3">A32-1</strain>
    </source>
</reference>
<evidence type="ECO:0000256" key="1">
    <source>
        <dbReference type="SAM" id="Phobius"/>
    </source>
</evidence>
<gene>
    <name evidence="2" type="ORF">IT882_09605</name>
</gene>
<dbReference type="Proteomes" id="UP000594480">
    <property type="component" value="Chromosome"/>
</dbReference>